<keyword evidence="6" id="KW-1185">Reference proteome</keyword>
<comment type="caution">
    <text evidence="5">The sequence shown here is derived from an EMBL/GenBank/DDBJ whole genome shotgun (WGS) entry which is preliminary data.</text>
</comment>
<reference evidence="5 6" key="1">
    <citation type="journal article" date="2020" name="Microorganisms">
        <title>Reliable Identification of Environmental Pseudomonas Isolates Using the rpoD Gene.</title>
        <authorList>
            <consortium name="The Broad Institute Genome Sequencing Platform"/>
            <person name="Girard L."/>
            <person name="Lood C."/>
            <person name="Rokni-Zadeh H."/>
            <person name="van Noort V."/>
            <person name="Lavigne R."/>
            <person name="De Mot R."/>
        </authorList>
    </citation>
    <scope>NUCLEOTIDE SEQUENCE [LARGE SCALE GENOMIC DNA]</scope>
    <source>
        <strain evidence="5 6">RW7P2</strain>
    </source>
</reference>
<dbReference type="EMBL" id="JABWRS010000001">
    <property type="protein sequence ID" value="MBC3474294.1"/>
    <property type="molecule type" value="Genomic_DNA"/>
</dbReference>
<dbReference type="Proteomes" id="UP000628086">
    <property type="component" value="Unassembled WGS sequence"/>
</dbReference>
<evidence type="ECO:0000256" key="1">
    <source>
        <dbReference type="ARBA" id="ARBA00022614"/>
    </source>
</evidence>
<accession>A0ABR6V1I3</accession>
<dbReference type="InterPro" id="IPR032675">
    <property type="entry name" value="LRR_dom_sf"/>
</dbReference>
<dbReference type="InterPro" id="IPR055414">
    <property type="entry name" value="LRR_R13L4/SHOC2-like"/>
</dbReference>
<dbReference type="InterPro" id="IPR046673">
    <property type="entry name" value="ToxA_N"/>
</dbReference>
<dbReference type="PANTHER" id="PTHR48051">
    <property type="match status" value="1"/>
</dbReference>
<dbReference type="Pfam" id="PF20178">
    <property type="entry name" value="ToxA_N"/>
    <property type="match status" value="1"/>
</dbReference>
<dbReference type="InterPro" id="IPR003591">
    <property type="entry name" value="Leu-rich_rpt_typical-subtyp"/>
</dbReference>
<dbReference type="SMART" id="SM00365">
    <property type="entry name" value="LRR_SD22"/>
    <property type="match status" value="7"/>
</dbReference>
<keyword evidence="2" id="KW-0677">Repeat</keyword>
<dbReference type="SMART" id="SM00369">
    <property type="entry name" value="LRR_TYP"/>
    <property type="match status" value="9"/>
</dbReference>
<evidence type="ECO:0000256" key="2">
    <source>
        <dbReference type="ARBA" id="ARBA00022737"/>
    </source>
</evidence>
<name>A0ABR6V1I3_9PSED</name>
<feature type="domain" description="Disease resistance R13L4/SHOC-2-like LRR" evidence="4">
    <location>
        <begin position="1116"/>
        <end position="1220"/>
    </location>
</feature>
<evidence type="ECO:0000259" key="3">
    <source>
        <dbReference type="Pfam" id="PF20178"/>
    </source>
</evidence>
<dbReference type="Gene3D" id="3.80.10.10">
    <property type="entry name" value="Ribonuclease Inhibitor"/>
    <property type="match status" value="3"/>
</dbReference>
<feature type="domain" description="Dermonecrotic toxin N-terminal" evidence="3">
    <location>
        <begin position="56"/>
        <end position="307"/>
    </location>
</feature>
<evidence type="ECO:0000313" key="5">
    <source>
        <dbReference type="EMBL" id="MBC3474294.1"/>
    </source>
</evidence>
<evidence type="ECO:0000313" key="6">
    <source>
        <dbReference type="Proteomes" id="UP000628086"/>
    </source>
</evidence>
<sequence length="1347" mass="148648">MTFEPSPPHDVDSLIASRLPEWLTAASLDDLSRLRTSLLQQQRIQHQLAARFARVAPLDTFGEALLGQALAARAWPRTDVRRAKLRHTRIVVPAQGAPGALGRRVEEVSEVTLLAAALQNFAEHETAPSGALHTSVIVDAQDEPLALQPAAFMQLCREVDVGDAYQRHLDEVIARPADMRQLLEEGARAALEASVRLALLSGGIDRATYYSLLPIISVAPIVGPNSGRAVPFDFRVLGKRVRGGVAFEIRHGLQSDAPLQGVVLWVLDDPHGALQRFDTWAALWQGLGRRFKAPDYAAFFARFISERDRPGFVQALDGLIRSAAGHGAIQLDGRSHRINAPLFRHLREVRVDTMLDDAALLAVPSAQAAKAEREQRMSEYANAGLNVLGLASLFVPALGLPLLGIAALQIADAVFEGYEDWQLGDREGVLKHVWGVAENVAAGITLAGAGQVAARLIERSAQVDRLVPVLTAGEQVRLIDPSLPGYAVPDQDVAVGERTQVAGTTRVRTLQATYQVREEHGGFRIQHPRRSSAYSPWLDDNGEGGWRHQLETPRDWQDPHYLMQRLGSEWATLDRQTAERVMHIAGFDEDRLRELHLEHAPAPARLWDALQRYQLHERQPGLIGEAFEQHFAAMQAAPTPAAQLLRRDFPGLSARAAQEIVEHAGTQQIETLVNSGRVPLPLATQARWALRDSRLDRACVGFYQADAINPDSERLALGLIDHWSAWPDTLRIEIRLGGVAGELRARSAAQDATQVGYIIKRGQGYQAVDGHGTGLPSAQVDDSLFKALWLQLVDAQKHDLGEAGRSPESLSQALALRASDQRERAAHLLGMAPSALGVRPPVRLGDGRLGYPLSGGEIGWLPRGEAVNAGAAQARQSIRAGVWHLFPHRSAADIHWLIFQLARRPGQSIWVAFSELARQVDRLESSLRAWRGVYLDPAYRSRQQAGQLIREAWEPEFFGPHGVSELVVRNLPMGTWPELPADLAFKHIHRLSLVNVALKSLDDAFLSRFPNLRQLQLGGNKLVGVPRLDGMRHLNTLDLQFNKLTAIDGVGQLTGLAELIANDNELVALPGLGGLQRLTRLDLQRNRLADVEGLQQMTLLTRLDLSDNRLIRLPDSIHRLVRVQYLSLSGNRFESLPAGIEQMTGLLELDLSYNQLAELPKGLGELSRLRQLNVGDNRLIRVPGDLAKLSQLSVLDLRDNQLTAIPEGLERLRKLQELYLTGNQIVIDVPGAQRLEAFSALRTLHLGGNPIGTVPALRNLDHLSHLSLRATGLTELPLAFLERHPDLYVDLAENLIVDLSQQALQWIRNHPTRLNLFRNPLDVEAMARLQAVQMQLDTLSRQGRSHA</sequence>
<dbReference type="RefSeq" id="WP_186598167.1">
    <property type="nucleotide sequence ID" value="NZ_JABWRS010000001.1"/>
</dbReference>
<dbReference type="SMART" id="SM00364">
    <property type="entry name" value="LRR_BAC"/>
    <property type="match status" value="8"/>
</dbReference>
<dbReference type="InterPro" id="IPR001611">
    <property type="entry name" value="Leu-rich_rpt"/>
</dbReference>
<protein>
    <submittedName>
        <fullName evidence="5">Leucine-rich repeat domain-containing protein</fullName>
    </submittedName>
</protein>
<organism evidence="5 6">
    <name type="scientific">Pseudomonas taiwanensis</name>
    <dbReference type="NCBI Taxonomy" id="470150"/>
    <lineage>
        <taxon>Bacteria</taxon>
        <taxon>Pseudomonadati</taxon>
        <taxon>Pseudomonadota</taxon>
        <taxon>Gammaproteobacteria</taxon>
        <taxon>Pseudomonadales</taxon>
        <taxon>Pseudomonadaceae</taxon>
        <taxon>Pseudomonas</taxon>
    </lineage>
</organism>
<keyword evidence="1" id="KW-0433">Leucine-rich repeat</keyword>
<dbReference type="SUPFAM" id="SSF52058">
    <property type="entry name" value="L domain-like"/>
    <property type="match status" value="1"/>
</dbReference>
<dbReference type="PANTHER" id="PTHR48051:SF1">
    <property type="entry name" value="RAS SUPPRESSOR PROTEIN 1"/>
    <property type="match status" value="1"/>
</dbReference>
<evidence type="ECO:0000259" key="4">
    <source>
        <dbReference type="Pfam" id="PF23598"/>
    </source>
</evidence>
<dbReference type="Pfam" id="PF23598">
    <property type="entry name" value="LRR_14"/>
    <property type="match status" value="1"/>
</dbReference>
<dbReference type="Pfam" id="PF13855">
    <property type="entry name" value="LRR_8"/>
    <property type="match status" value="1"/>
</dbReference>
<proteinExistence type="predicted"/>
<dbReference type="PROSITE" id="PS51450">
    <property type="entry name" value="LRR"/>
    <property type="match status" value="6"/>
</dbReference>
<gene>
    <name evidence="5" type="ORF">HU747_01660</name>
</gene>
<dbReference type="InterPro" id="IPR050216">
    <property type="entry name" value="LRR_domain-containing"/>
</dbReference>